<gene>
    <name evidence="1" type="ORF">MA16_Dca006467</name>
</gene>
<sequence>MDFVPLELGSTDIILGMKWLQTLRDTKVSWGPLMMKLMVDGRKVKIRGDAGLYISMVSLKIMVWNIQEVGEGYLVELHRLEDISSYGIIF</sequence>
<protein>
    <recommendedName>
        <fullName evidence="3">Ty3-gypsy retrotransposon protein</fullName>
    </recommendedName>
</protein>
<evidence type="ECO:0000313" key="2">
    <source>
        <dbReference type="Proteomes" id="UP000233837"/>
    </source>
</evidence>
<evidence type="ECO:0008006" key="3">
    <source>
        <dbReference type="Google" id="ProtNLM"/>
    </source>
</evidence>
<organism evidence="1 2">
    <name type="scientific">Dendrobium catenatum</name>
    <dbReference type="NCBI Taxonomy" id="906689"/>
    <lineage>
        <taxon>Eukaryota</taxon>
        <taxon>Viridiplantae</taxon>
        <taxon>Streptophyta</taxon>
        <taxon>Embryophyta</taxon>
        <taxon>Tracheophyta</taxon>
        <taxon>Spermatophyta</taxon>
        <taxon>Magnoliopsida</taxon>
        <taxon>Liliopsida</taxon>
        <taxon>Asparagales</taxon>
        <taxon>Orchidaceae</taxon>
        <taxon>Epidendroideae</taxon>
        <taxon>Malaxideae</taxon>
        <taxon>Dendrobiinae</taxon>
        <taxon>Dendrobium</taxon>
    </lineage>
</organism>
<keyword evidence="2" id="KW-1185">Reference proteome</keyword>
<evidence type="ECO:0000313" key="1">
    <source>
        <dbReference type="EMBL" id="PKU83992.1"/>
    </source>
</evidence>
<reference evidence="1 2" key="2">
    <citation type="journal article" date="2017" name="Nature">
        <title>The Apostasia genome and the evolution of orchids.</title>
        <authorList>
            <person name="Zhang G.Q."/>
            <person name="Liu K.W."/>
            <person name="Li Z."/>
            <person name="Lohaus R."/>
            <person name="Hsiao Y.Y."/>
            <person name="Niu S.C."/>
            <person name="Wang J.Y."/>
            <person name="Lin Y.C."/>
            <person name="Xu Q."/>
            <person name="Chen L.J."/>
            <person name="Yoshida K."/>
            <person name="Fujiwara S."/>
            <person name="Wang Z.W."/>
            <person name="Zhang Y.Q."/>
            <person name="Mitsuda N."/>
            <person name="Wang M."/>
            <person name="Liu G.H."/>
            <person name="Pecoraro L."/>
            <person name="Huang H.X."/>
            <person name="Xiao X.J."/>
            <person name="Lin M."/>
            <person name="Wu X.Y."/>
            <person name="Wu W.L."/>
            <person name="Chen Y.Y."/>
            <person name="Chang S.B."/>
            <person name="Sakamoto S."/>
            <person name="Ohme-Takagi M."/>
            <person name="Yagi M."/>
            <person name="Zeng S.J."/>
            <person name="Shen C.Y."/>
            <person name="Yeh C.M."/>
            <person name="Luo Y.B."/>
            <person name="Tsai W.C."/>
            <person name="Van de Peer Y."/>
            <person name="Liu Z.J."/>
        </authorList>
    </citation>
    <scope>NUCLEOTIDE SEQUENCE [LARGE SCALE GENOMIC DNA]</scope>
    <source>
        <tissue evidence="1">The whole plant</tissue>
    </source>
</reference>
<dbReference type="Proteomes" id="UP000233837">
    <property type="component" value="Unassembled WGS sequence"/>
</dbReference>
<name>A0A2I0X7X1_9ASPA</name>
<accession>A0A2I0X7X1</accession>
<reference evidence="1 2" key="1">
    <citation type="journal article" date="2016" name="Sci. Rep.">
        <title>The Dendrobium catenatum Lindl. genome sequence provides insights into polysaccharide synthase, floral development and adaptive evolution.</title>
        <authorList>
            <person name="Zhang G.Q."/>
            <person name="Xu Q."/>
            <person name="Bian C."/>
            <person name="Tsai W.C."/>
            <person name="Yeh C.M."/>
            <person name="Liu K.W."/>
            <person name="Yoshida K."/>
            <person name="Zhang L.S."/>
            <person name="Chang S.B."/>
            <person name="Chen F."/>
            <person name="Shi Y."/>
            <person name="Su Y.Y."/>
            <person name="Zhang Y.Q."/>
            <person name="Chen L.J."/>
            <person name="Yin Y."/>
            <person name="Lin M."/>
            <person name="Huang H."/>
            <person name="Deng H."/>
            <person name="Wang Z.W."/>
            <person name="Zhu S.L."/>
            <person name="Zhao X."/>
            <person name="Deng C."/>
            <person name="Niu S.C."/>
            <person name="Huang J."/>
            <person name="Wang M."/>
            <person name="Liu G.H."/>
            <person name="Yang H.J."/>
            <person name="Xiao X.J."/>
            <person name="Hsiao Y.Y."/>
            <person name="Wu W.L."/>
            <person name="Chen Y.Y."/>
            <person name="Mitsuda N."/>
            <person name="Ohme-Takagi M."/>
            <person name="Luo Y.B."/>
            <person name="Van de Peer Y."/>
            <person name="Liu Z.J."/>
        </authorList>
    </citation>
    <scope>NUCLEOTIDE SEQUENCE [LARGE SCALE GENOMIC DNA]</scope>
    <source>
        <tissue evidence="1">The whole plant</tissue>
    </source>
</reference>
<dbReference type="EMBL" id="KZ502070">
    <property type="protein sequence ID" value="PKU83992.1"/>
    <property type="molecule type" value="Genomic_DNA"/>
</dbReference>
<proteinExistence type="predicted"/>
<dbReference type="AlphaFoldDB" id="A0A2I0X7X1"/>